<name>R7V2P0_CAPTE</name>
<evidence type="ECO:0000313" key="4">
    <source>
        <dbReference type="Proteomes" id="UP000014760"/>
    </source>
</evidence>
<dbReference type="AlphaFoldDB" id="R7V2P0"/>
<accession>R7V2P0</accession>
<dbReference type="EMBL" id="AMQN01039632">
    <property type="status" value="NOT_ANNOTATED_CDS"/>
    <property type="molecule type" value="Genomic_DNA"/>
</dbReference>
<dbReference type="SUPFAM" id="SSF56496">
    <property type="entry name" value="Fibrinogen C-terminal domain-like"/>
    <property type="match status" value="1"/>
</dbReference>
<organism evidence="2">
    <name type="scientific">Capitella teleta</name>
    <name type="common">Polychaete worm</name>
    <dbReference type="NCBI Taxonomy" id="283909"/>
    <lineage>
        <taxon>Eukaryota</taxon>
        <taxon>Metazoa</taxon>
        <taxon>Spiralia</taxon>
        <taxon>Lophotrochozoa</taxon>
        <taxon>Annelida</taxon>
        <taxon>Polychaeta</taxon>
        <taxon>Sedentaria</taxon>
        <taxon>Scolecida</taxon>
        <taxon>Capitellidae</taxon>
        <taxon>Capitella</taxon>
    </lineage>
</organism>
<dbReference type="InterPro" id="IPR036056">
    <property type="entry name" value="Fibrinogen-like_C"/>
</dbReference>
<protein>
    <submittedName>
        <fullName evidence="2 3">Uncharacterized protein</fullName>
    </submittedName>
</protein>
<proteinExistence type="predicted"/>
<evidence type="ECO:0000256" key="1">
    <source>
        <dbReference type="SAM" id="MobiDB-lite"/>
    </source>
</evidence>
<dbReference type="Gene3D" id="3.90.215.10">
    <property type="entry name" value="Gamma Fibrinogen, chain A, domain 1"/>
    <property type="match status" value="1"/>
</dbReference>
<reference evidence="4" key="1">
    <citation type="submission" date="2012-12" db="EMBL/GenBank/DDBJ databases">
        <authorList>
            <person name="Hellsten U."/>
            <person name="Grimwood J."/>
            <person name="Chapman J.A."/>
            <person name="Shapiro H."/>
            <person name="Aerts A."/>
            <person name="Otillar R.P."/>
            <person name="Terry A.Y."/>
            <person name="Boore J.L."/>
            <person name="Simakov O."/>
            <person name="Marletaz F."/>
            <person name="Cho S.-J."/>
            <person name="Edsinger-Gonzales E."/>
            <person name="Havlak P."/>
            <person name="Kuo D.-H."/>
            <person name="Larsson T."/>
            <person name="Lv J."/>
            <person name="Arendt D."/>
            <person name="Savage R."/>
            <person name="Osoegawa K."/>
            <person name="de Jong P."/>
            <person name="Lindberg D.R."/>
            <person name="Seaver E.C."/>
            <person name="Weisblat D.A."/>
            <person name="Putnam N.H."/>
            <person name="Grigoriev I.V."/>
            <person name="Rokhsar D.S."/>
        </authorList>
    </citation>
    <scope>NUCLEOTIDE SEQUENCE</scope>
    <source>
        <strain evidence="4">I ESC-2004</strain>
    </source>
</reference>
<reference evidence="3" key="3">
    <citation type="submission" date="2015-06" db="UniProtKB">
        <authorList>
            <consortium name="EnsemblMetazoa"/>
        </authorList>
    </citation>
    <scope>IDENTIFICATION</scope>
</reference>
<sequence length="97" mass="11565">MHEPREPRKVKQRGSSLALNRPSSNLHEKDSGTYHNRIIIGNRILYTLTTNQPHDLRIDFKDNGAHNMQQRDSIRQLFQDGPESDKFRLAMHWWLFR</sequence>
<evidence type="ECO:0000313" key="3">
    <source>
        <dbReference type="EnsemblMetazoa" id="CapteP136270"/>
    </source>
</evidence>
<gene>
    <name evidence="2" type="ORF">CAPTEDRAFT_136270</name>
</gene>
<dbReference type="Proteomes" id="UP000014760">
    <property type="component" value="Unassembled WGS sequence"/>
</dbReference>
<evidence type="ECO:0000313" key="2">
    <source>
        <dbReference type="EMBL" id="ELU12809.1"/>
    </source>
</evidence>
<keyword evidence="4" id="KW-1185">Reference proteome</keyword>
<feature type="compositionally biased region" description="Polar residues" evidence="1">
    <location>
        <begin position="13"/>
        <end position="25"/>
    </location>
</feature>
<dbReference type="InterPro" id="IPR014716">
    <property type="entry name" value="Fibrinogen_a/b/g_C_1"/>
</dbReference>
<feature type="region of interest" description="Disordered" evidence="1">
    <location>
        <begin position="1"/>
        <end position="31"/>
    </location>
</feature>
<dbReference type="EMBL" id="KB295635">
    <property type="protein sequence ID" value="ELU12809.1"/>
    <property type="molecule type" value="Genomic_DNA"/>
</dbReference>
<dbReference type="EnsemblMetazoa" id="CapteT136270">
    <property type="protein sequence ID" value="CapteP136270"/>
    <property type="gene ID" value="CapteG136270"/>
</dbReference>
<dbReference type="HOGENOM" id="CLU_2348673_0_0_1"/>
<reference evidence="2 4" key="2">
    <citation type="journal article" date="2013" name="Nature">
        <title>Insights into bilaterian evolution from three spiralian genomes.</title>
        <authorList>
            <person name="Simakov O."/>
            <person name="Marletaz F."/>
            <person name="Cho S.J."/>
            <person name="Edsinger-Gonzales E."/>
            <person name="Havlak P."/>
            <person name="Hellsten U."/>
            <person name="Kuo D.H."/>
            <person name="Larsson T."/>
            <person name="Lv J."/>
            <person name="Arendt D."/>
            <person name="Savage R."/>
            <person name="Osoegawa K."/>
            <person name="de Jong P."/>
            <person name="Grimwood J."/>
            <person name="Chapman J.A."/>
            <person name="Shapiro H."/>
            <person name="Aerts A."/>
            <person name="Otillar R.P."/>
            <person name="Terry A.Y."/>
            <person name="Boore J.L."/>
            <person name="Grigoriev I.V."/>
            <person name="Lindberg D.R."/>
            <person name="Seaver E.C."/>
            <person name="Weisblat D.A."/>
            <person name="Putnam N.H."/>
            <person name="Rokhsar D.S."/>
        </authorList>
    </citation>
    <scope>NUCLEOTIDE SEQUENCE</scope>
    <source>
        <strain evidence="2 4">I ESC-2004</strain>
    </source>
</reference>